<protein>
    <submittedName>
        <fullName evidence="1">Uncharacterized protein</fullName>
    </submittedName>
</protein>
<accession>A0A2P2PBM3</accession>
<name>A0A2P2PBM3_RHIMU</name>
<dbReference type="AlphaFoldDB" id="A0A2P2PBM3"/>
<reference evidence="1" key="1">
    <citation type="submission" date="2018-02" db="EMBL/GenBank/DDBJ databases">
        <title>Rhizophora mucronata_Transcriptome.</title>
        <authorList>
            <person name="Meera S.P."/>
            <person name="Sreeshan A."/>
            <person name="Augustine A."/>
        </authorList>
    </citation>
    <scope>NUCLEOTIDE SEQUENCE</scope>
    <source>
        <tissue evidence="1">Leaf</tissue>
    </source>
</reference>
<proteinExistence type="predicted"/>
<organism evidence="1">
    <name type="scientific">Rhizophora mucronata</name>
    <name type="common">Asiatic mangrove</name>
    <dbReference type="NCBI Taxonomy" id="61149"/>
    <lineage>
        <taxon>Eukaryota</taxon>
        <taxon>Viridiplantae</taxon>
        <taxon>Streptophyta</taxon>
        <taxon>Embryophyta</taxon>
        <taxon>Tracheophyta</taxon>
        <taxon>Spermatophyta</taxon>
        <taxon>Magnoliopsida</taxon>
        <taxon>eudicotyledons</taxon>
        <taxon>Gunneridae</taxon>
        <taxon>Pentapetalae</taxon>
        <taxon>rosids</taxon>
        <taxon>fabids</taxon>
        <taxon>Malpighiales</taxon>
        <taxon>Rhizophoraceae</taxon>
        <taxon>Rhizophora</taxon>
    </lineage>
</organism>
<sequence length="83" mass="9790">MLQQSIQQEQKTSFNLMKHTIEFKALLHFELRAMMRWFSLQLSINTCLGIMKFFKASTRTCPGKMHSLKFEDIGKHRSINIGR</sequence>
<evidence type="ECO:0000313" key="1">
    <source>
        <dbReference type="EMBL" id="MBX52124.1"/>
    </source>
</evidence>
<dbReference type="EMBL" id="GGEC01071640">
    <property type="protein sequence ID" value="MBX52124.1"/>
    <property type="molecule type" value="Transcribed_RNA"/>
</dbReference>